<gene>
    <name evidence="2" type="ORF">PGLA1383_LOCUS52596</name>
</gene>
<accession>A0A813HFS1</accession>
<protein>
    <submittedName>
        <fullName evidence="2">Uncharacterized protein</fullName>
    </submittedName>
</protein>
<sequence length="284" mass="31714">EATILDFLDAPVCCLDMGFSRALQGLAKQLFQSEPDRIHFVRQVVVAVAFRCRLGIFDQECAHRLNHANAGSSKGLGKAKGFEILSAEGVLGQFKSLMYRYGGLLDKNGKPRKRPRKNKSDRRNTLRALSQRHKAVKRGFMNRAGKPQRPQALARTTGWHLDQQRLCQQWKGSVPDGFRKARGITSTEFRAWATQQREEAGENMKTAMSGVARAANALRKDCDSQVLCQQHNNTTTPDDDHDDLNHGSLWGIESTMSESTALPLSPAEILRARWPLLASFACIL</sequence>
<name>A0A813HFS1_POLGL</name>
<reference evidence="2" key="1">
    <citation type="submission" date="2021-02" db="EMBL/GenBank/DDBJ databases">
        <authorList>
            <person name="Dougan E. K."/>
            <person name="Rhodes N."/>
            <person name="Thang M."/>
            <person name="Chan C."/>
        </authorList>
    </citation>
    <scope>NUCLEOTIDE SEQUENCE</scope>
</reference>
<proteinExistence type="predicted"/>
<feature type="region of interest" description="Disordered" evidence="1">
    <location>
        <begin position="105"/>
        <end position="129"/>
    </location>
</feature>
<feature type="non-terminal residue" evidence="2">
    <location>
        <position position="1"/>
    </location>
</feature>
<keyword evidence="3" id="KW-1185">Reference proteome</keyword>
<dbReference type="Proteomes" id="UP000654075">
    <property type="component" value="Unassembled WGS sequence"/>
</dbReference>
<evidence type="ECO:0000313" key="3">
    <source>
        <dbReference type="Proteomes" id="UP000654075"/>
    </source>
</evidence>
<evidence type="ECO:0000256" key="1">
    <source>
        <dbReference type="SAM" id="MobiDB-lite"/>
    </source>
</evidence>
<dbReference type="AlphaFoldDB" id="A0A813HFS1"/>
<dbReference type="EMBL" id="CAJNNV010031644">
    <property type="protein sequence ID" value="CAE8637207.1"/>
    <property type="molecule type" value="Genomic_DNA"/>
</dbReference>
<evidence type="ECO:0000313" key="2">
    <source>
        <dbReference type="EMBL" id="CAE8637207.1"/>
    </source>
</evidence>
<organism evidence="2 3">
    <name type="scientific">Polarella glacialis</name>
    <name type="common">Dinoflagellate</name>
    <dbReference type="NCBI Taxonomy" id="89957"/>
    <lineage>
        <taxon>Eukaryota</taxon>
        <taxon>Sar</taxon>
        <taxon>Alveolata</taxon>
        <taxon>Dinophyceae</taxon>
        <taxon>Suessiales</taxon>
        <taxon>Suessiaceae</taxon>
        <taxon>Polarella</taxon>
    </lineage>
</organism>
<feature type="compositionally biased region" description="Basic residues" evidence="1">
    <location>
        <begin position="110"/>
        <end position="120"/>
    </location>
</feature>
<comment type="caution">
    <text evidence="2">The sequence shown here is derived from an EMBL/GenBank/DDBJ whole genome shotgun (WGS) entry which is preliminary data.</text>
</comment>